<protein>
    <submittedName>
        <fullName evidence="6">Transcriptional regulator, MarR family</fullName>
    </submittedName>
</protein>
<dbReference type="SMART" id="SM00347">
    <property type="entry name" value="HTH_MARR"/>
    <property type="match status" value="1"/>
</dbReference>
<dbReference type="PANTHER" id="PTHR42756:SF1">
    <property type="entry name" value="TRANSCRIPTIONAL REPRESSOR OF EMRAB OPERON"/>
    <property type="match status" value="1"/>
</dbReference>
<keyword evidence="4" id="KW-0175">Coiled coil</keyword>
<dbReference type="Pfam" id="PF01047">
    <property type="entry name" value="MarR"/>
    <property type="match status" value="1"/>
</dbReference>
<dbReference type="KEGG" id="tae:TepiRe1_0256"/>
<gene>
    <name evidence="6" type="ordered locus">TEPIRE1_0256</name>
</gene>
<dbReference type="HOGENOM" id="CLU_083287_27_4_9"/>
<evidence type="ECO:0000256" key="2">
    <source>
        <dbReference type="ARBA" id="ARBA00023125"/>
    </source>
</evidence>
<dbReference type="EMBL" id="HF563609">
    <property type="protein sequence ID" value="CDI40332.1"/>
    <property type="molecule type" value="Genomic_DNA"/>
</dbReference>
<dbReference type="GO" id="GO:0003700">
    <property type="term" value="F:DNA-binding transcription factor activity"/>
    <property type="evidence" value="ECO:0007669"/>
    <property type="project" value="InterPro"/>
</dbReference>
<dbReference type="GO" id="GO:0003677">
    <property type="term" value="F:DNA binding"/>
    <property type="evidence" value="ECO:0007669"/>
    <property type="project" value="UniProtKB-KW"/>
</dbReference>
<dbReference type="PROSITE" id="PS50995">
    <property type="entry name" value="HTH_MARR_2"/>
    <property type="match status" value="1"/>
</dbReference>
<evidence type="ECO:0000259" key="5">
    <source>
        <dbReference type="PROSITE" id="PS50995"/>
    </source>
</evidence>
<keyword evidence="2" id="KW-0238">DNA-binding</keyword>
<dbReference type="eggNOG" id="COG1846">
    <property type="taxonomic scope" value="Bacteria"/>
</dbReference>
<organism evidence="6 7">
    <name type="scientific">Tepidanaerobacter acetatoxydans (strain DSM 21804 / JCM 16047 / Re1)</name>
    <dbReference type="NCBI Taxonomy" id="1209989"/>
    <lineage>
        <taxon>Bacteria</taxon>
        <taxon>Bacillati</taxon>
        <taxon>Bacillota</taxon>
        <taxon>Clostridia</taxon>
        <taxon>Thermosediminibacterales</taxon>
        <taxon>Tepidanaerobacteraceae</taxon>
        <taxon>Tepidanaerobacter</taxon>
    </lineage>
</organism>
<evidence type="ECO:0000256" key="1">
    <source>
        <dbReference type="ARBA" id="ARBA00023015"/>
    </source>
</evidence>
<keyword evidence="7" id="KW-1185">Reference proteome</keyword>
<evidence type="ECO:0000256" key="4">
    <source>
        <dbReference type="SAM" id="Coils"/>
    </source>
</evidence>
<keyword evidence="3" id="KW-0804">Transcription</keyword>
<feature type="domain" description="HTH marR-type" evidence="5">
    <location>
        <begin position="6"/>
        <end position="145"/>
    </location>
</feature>
<feature type="coiled-coil region" evidence="4">
    <location>
        <begin position="122"/>
        <end position="149"/>
    </location>
</feature>
<dbReference type="InterPro" id="IPR036388">
    <property type="entry name" value="WH-like_DNA-bd_sf"/>
</dbReference>
<keyword evidence="1" id="KW-0805">Transcription regulation</keyword>
<evidence type="ECO:0000313" key="6">
    <source>
        <dbReference type="EMBL" id="CDI40332.1"/>
    </source>
</evidence>
<dbReference type="Proteomes" id="UP000010802">
    <property type="component" value="Chromosome"/>
</dbReference>
<sequence length="155" mass="18216">MTNDNDRKLAESLDTLLRSITRWMKYIHRQQLVKADNLDITQKQYRVLCILEKNGPYKMSDLGEIVHTSYGSLTVMIDRLVDKNLVERCFLPEDRRVVMVKITPAGSQILKQYREDFLDLIEKNLERLNSEEKKRLQAAIDDIKSIVEENCNFLL</sequence>
<dbReference type="InterPro" id="IPR036390">
    <property type="entry name" value="WH_DNA-bd_sf"/>
</dbReference>
<name>F4LSY1_TEPAE</name>
<dbReference type="PANTHER" id="PTHR42756">
    <property type="entry name" value="TRANSCRIPTIONAL REGULATOR, MARR"/>
    <property type="match status" value="1"/>
</dbReference>
<dbReference type="OrthoDB" id="49580at2"/>
<dbReference type="AlphaFoldDB" id="F4LSY1"/>
<accession>F4LSY1</accession>
<proteinExistence type="predicted"/>
<evidence type="ECO:0000256" key="3">
    <source>
        <dbReference type="ARBA" id="ARBA00023163"/>
    </source>
</evidence>
<dbReference type="InterPro" id="IPR000835">
    <property type="entry name" value="HTH_MarR-typ"/>
</dbReference>
<dbReference type="Gene3D" id="1.10.10.10">
    <property type="entry name" value="Winged helix-like DNA-binding domain superfamily/Winged helix DNA-binding domain"/>
    <property type="match status" value="1"/>
</dbReference>
<dbReference type="RefSeq" id="WP_013777368.1">
    <property type="nucleotide sequence ID" value="NC_015519.1"/>
</dbReference>
<dbReference type="STRING" id="1209989.TepRe1_0236"/>
<dbReference type="KEGG" id="tep:TepRe1_0236"/>
<dbReference type="PRINTS" id="PR00598">
    <property type="entry name" value="HTHMARR"/>
</dbReference>
<reference evidence="7" key="1">
    <citation type="journal article" date="2013" name="Genome Announc.">
        <title>First genome sequence of a syntrophic acetate-oxidizing bacterium, Tepidanaerobacter acetatoxydans strain Re1.</title>
        <authorList>
            <person name="Manzoor S."/>
            <person name="Bongcam-Rudloff E."/>
            <person name="Schnurer A."/>
            <person name="Muller B."/>
        </authorList>
    </citation>
    <scope>NUCLEOTIDE SEQUENCE [LARGE SCALE GENOMIC DNA]</scope>
    <source>
        <strain evidence="7">Re1</strain>
    </source>
</reference>
<dbReference type="SUPFAM" id="SSF46785">
    <property type="entry name" value="Winged helix' DNA-binding domain"/>
    <property type="match status" value="1"/>
</dbReference>
<evidence type="ECO:0000313" key="7">
    <source>
        <dbReference type="Proteomes" id="UP000010802"/>
    </source>
</evidence>